<gene>
    <name evidence="1" type="ORF">Acj61p042</name>
</gene>
<dbReference type="KEGG" id="vg:9925933"/>
<dbReference type="RefSeq" id="YP_004009659.1">
    <property type="nucleotide sequence ID" value="NC_014661.1"/>
</dbReference>
<reference evidence="1 2" key="1">
    <citation type="journal article" date="2010" name="Virol. J.">
        <title>Genomes of the T4-related bacteriophages as windows on microbial genome evolution.</title>
        <authorList>
            <person name="Petrov V.M."/>
            <person name="Ratnayaka S."/>
            <person name="Nolan J.M."/>
            <person name="Miller E.S."/>
            <person name="Karam J.D."/>
        </authorList>
    </citation>
    <scope>NUCLEOTIDE SEQUENCE [LARGE SCALE GENOMIC DNA]</scope>
</reference>
<name>E5E423_9CAUD</name>
<protein>
    <submittedName>
        <fullName evidence="1">Uncharacterized protein</fullName>
    </submittedName>
</protein>
<keyword evidence="2" id="KW-1185">Reference proteome</keyword>
<dbReference type="EMBL" id="GU911519">
    <property type="protein sequence ID" value="ADG36007.1"/>
    <property type="molecule type" value="Genomic_DNA"/>
</dbReference>
<sequence>MKTNFTLKEILAEMKQEERTTFGNLEERVRAKYPKATEAQISYEMRWLARTQILHIIGNTYSDNEQYRLLKEYFTQKVDGHYLRLPINRKYQANFQQSKALQRLHKEGFIKMMRSTGSMGYGMKRNGWKPYGVHQTYLVFNEQNSLHHEVVSV</sequence>
<evidence type="ECO:0000313" key="2">
    <source>
        <dbReference type="Proteomes" id="UP000008730"/>
    </source>
</evidence>
<dbReference type="Proteomes" id="UP000008730">
    <property type="component" value="Segment"/>
</dbReference>
<organism evidence="1 2">
    <name type="scientific">Acinetobacter phage Acj61</name>
    <dbReference type="NCBI Taxonomy" id="760732"/>
    <lineage>
        <taxon>Viruses</taxon>
        <taxon>Duplodnaviria</taxon>
        <taxon>Heunggongvirae</taxon>
        <taxon>Uroviricota</taxon>
        <taxon>Caudoviricetes</taxon>
        <taxon>Pantevenvirales</taxon>
        <taxon>Straboviridae</taxon>
        <taxon>Twarogvirinae</taxon>
        <taxon>Lasallevirus</taxon>
        <taxon>Lasallevirus Acj61</taxon>
        <taxon>Acinetobacter virus Acj61</taxon>
    </lineage>
</organism>
<accession>E5E423</accession>
<evidence type="ECO:0000313" key="1">
    <source>
        <dbReference type="EMBL" id="ADG36007.1"/>
    </source>
</evidence>
<proteinExistence type="predicted"/>
<dbReference type="GeneID" id="9925933"/>